<protein>
    <submittedName>
        <fullName evidence="1">16855_t:CDS:1</fullName>
    </submittedName>
</protein>
<dbReference type="Proteomes" id="UP000789702">
    <property type="component" value="Unassembled WGS sequence"/>
</dbReference>
<evidence type="ECO:0000313" key="1">
    <source>
        <dbReference type="EMBL" id="CAG8538262.1"/>
    </source>
</evidence>
<accession>A0ACA9LPG9</accession>
<organism evidence="1 2">
    <name type="scientific">Dentiscutata heterogama</name>
    <dbReference type="NCBI Taxonomy" id="1316150"/>
    <lineage>
        <taxon>Eukaryota</taxon>
        <taxon>Fungi</taxon>
        <taxon>Fungi incertae sedis</taxon>
        <taxon>Mucoromycota</taxon>
        <taxon>Glomeromycotina</taxon>
        <taxon>Glomeromycetes</taxon>
        <taxon>Diversisporales</taxon>
        <taxon>Gigasporaceae</taxon>
        <taxon>Dentiscutata</taxon>
    </lineage>
</organism>
<comment type="caution">
    <text evidence="1">The sequence shown here is derived from an EMBL/GenBank/DDBJ whole genome shotgun (WGS) entry which is preliminary data.</text>
</comment>
<name>A0ACA9LPG9_9GLOM</name>
<evidence type="ECO:0000313" key="2">
    <source>
        <dbReference type="Proteomes" id="UP000789702"/>
    </source>
</evidence>
<gene>
    <name evidence="1" type="ORF">DHETER_LOCUS4685</name>
</gene>
<feature type="non-terminal residue" evidence="1">
    <location>
        <position position="133"/>
    </location>
</feature>
<dbReference type="EMBL" id="CAJVPU010004803">
    <property type="protein sequence ID" value="CAG8538262.1"/>
    <property type="molecule type" value="Genomic_DNA"/>
</dbReference>
<reference evidence="1" key="1">
    <citation type="submission" date="2021-06" db="EMBL/GenBank/DDBJ databases">
        <authorList>
            <person name="Kallberg Y."/>
            <person name="Tangrot J."/>
            <person name="Rosling A."/>
        </authorList>
    </citation>
    <scope>NUCLEOTIDE SEQUENCE</scope>
    <source>
        <strain evidence="1">IL203A</strain>
    </source>
</reference>
<keyword evidence="2" id="KW-1185">Reference proteome</keyword>
<sequence length="133" mass="15812">MEFEILRVISEDKYCEKEFVNSKLKKKQKTVKQILSLNFWPEKLEEKSKFLTHNLVEKPLAHNLVYLLYDFDKESIKNKKQAAEQVNKAIEQLFSTYILNDPSILKTTTEKIIIRIEFKGYKSLRDLINDDNL</sequence>
<proteinExistence type="predicted"/>